<organism evidence="2 3">
    <name type="scientific">Streptomyces griseus</name>
    <dbReference type="NCBI Taxonomy" id="1911"/>
    <lineage>
        <taxon>Bacteria</taxon>
        <taxon>Bacillati</taxon>
        <taxon>Actinomycetota</taxon>
        <taxon>Actinomycetes</taxon>
        <taxon>Kitasatosporales</taxon>
        <taxon>Streptomycetaceae</taxon>
        <taxon>Streptomyces</taxon>
    </lineage>
</organism>
<protein>
    <submittedName>
        <fullName evidence="2">Uncharacterized protein</fullName>
    </submittedName>
</protein>
<accession>A0A380MS05</accession>
<name>A0A380MS05_STRGR</name>
<dbReference type="AlphaFoldDB" id="A0A380MS05"/>
<gene>
    <name evidence="2" type="ORF">NCTC7807_01200</name>
</gene>
<evidence type="ECO:0000256" key="1">
    <source>
        <dbReference type="SAM" id="Phobius"/>
    </source>
</evidence>
<feature type="transmembrane region" description="Helical" evidence="1">
    <location>
        <begin position="173"/>
        <end position="191"/>
    </location>
</feature>
<feature type="transmembrane region" description="Helical" evidence="1">
    <location>
        <begin position="52"/>
        <end position="72"/>
    </location>
</feature>
<keyword evidence="1" id="KW-0812">Transmembrane</keyword>
<evidence type="ECO:0000313" key="3">
    <source>
        <dbReference type="Proteomes" id="UP000254150"/>
    </source>
</evidence>
<reference evidence="2 3" key="1">
    <citation type="submission" date="2018-06" db="EMBL/GenBank/DDBJ databases">
        <authorList>
            <consortium name="Pathogen Informatics"/>
            <person name="Doyle S."/>
        </authorList>
    </citation>
    <scope>NUCLEOTIDE SEQUENCE [LARGE SCALE GENOMIC DNA]</scope>
    <source>
        <strain evidence="2 3">NCTC7807</strain>
    </source>
</reference>
<proteinExistence type="predicted"/>
<evidence type="ECO:0000313" key="2">
    <source>
        <dbReference type="EMBL" id="SUO95092.1"/>
    </source>
</evidence>
<feature type="transmembrane region" description="Helical" evidence="1">
    <location>
        <begin position="84"/>
        <end position="108"/>
    </location>
</feature>
<sequence>MATARSTAPPPLLHARLHHLAPAAACLALLAAAAWSAGGATAGSGDHGRSLLAALAPALAVALGVGASASYAPEAEAATVRARWWLRLWPLLVLTVPTTALVACAPGADAAVTVRDALGATGLAAGASVLAGAPLGALLGPAHAAAVWLAAPSAHGRRHDVVAWPAADAGAPLAWAAALAVGAVGAGMWLARGPRGERRP</sequence>
<dbReference type="RefSeq" id="WP_115068027.1">
    <property type="nucleotide sequence ID" value="NZ_UHID01000001.1"/>
</dbReference>
<keyword evidence="1" id="KW-0472">Membrane</keyword>
<dbReference type="Proteomes" id="UP000254150">
    <property type="component" value="Unassembled WGS sequence"/>
</dbReference>
<keyword evidence="1" id="KW-1133">Transmembrane helix</keyword>
<dbReference type="EMBL" id="UHID01000001">
    <property type="protein sequence ID" value="SUO95092.1"/>
    <property type="molecule type" value="Genomic_DNA"/>
</dbReference>